<dbReference type="Proteomes" id="UP000499080">
    <property type="component" value="Unassembled WGS sequence"/>
</dbReference>
<evidence type="ECO:0000313" key="3">
    <source>
        <dbReference type="EMBL" id="GBM47902.1"/>
    </source>
</evidence>
<dbReference type="Pfam" id="PF01607">
    <property type="entry name" value="CBM_14"/>
    <property type="match status" value="1"/>
</dbReference>
<organism evidence="3 4">
    <name type="scientific">Araneus ventricosus</name>
    <name type="common">Orbweaver spider</name>
    <name type="synonym">Epeira ventricosa</name>
    <dbReference type="NCBI Taxonomy" id="182803"/>
    <lineage>
        <taxon>Eukaryota</taxon>
        <taxon>Metazoa</taxon>
        <taxon>Ecdysozoa</taxon>
        <taxon>Arthropoda</taxon>
        <taxon>Chelicerata</taxon>
        <taxon>Arachnida</taxon>
        <taxon>Araneae</taxon>
        <taxon>Araneomorphae</taxon>
        <taxon>Entelegynae</taxon>
        <taxon>Araneoidea</taxon>
        <taxon>Araneidae</taxon>
        <taxon>Araneus</taxon>
    </lineage>
</organism>
<dbReference type="InterPro" id="IPR036508">
    <property type="entry name" value="Chitin-bd_dom_sf"/>
</dbReference>
<gene>
    <name evidence="3" type="ORF">AVEN_55376_1</name>
</gene>
<feature type="domain" description="Chitin-binding type-2" evidence="2">
    <location>
        <begin position="1"/>
        <end position="38"/>
    </location>
</feature>
<evidence type="ECO:0000259" key="2">
    <source>
        <dbReference type="PROSITE" id="PS50940"/>
    </source>
</evidence>
<dbReference type="Gene3D" id="2.170.140.10">
    <property type="entry name" value="Chitin binding domain"/>
    <property type="match status" value="1"/>
</dbReference>
<feature type="compositionally biased region" description="Basic and acidic residues" evidence="1">
    <location>
        <begin position="58"/>
        <end position="81"/>
    </location>
</feature>
<reference evidence="3 4" key="1">
    <citation type="journal article" date="2019" name="Sci. Rep.">
        <title>Orb-weaving spider Araneus ventricosus genome elucidates the spidroin gene catalogue.</title>
        <authorList>
            <person name="Kono N."/>
            <person name="Nakamura H."/>
            <person name="Ohtoshi R."/>
            <person name="Moran D.A.P."/>
            <person name="Shinohara A."/>
            <person name="Yoshida Y."/>
            <person name="Fujiwara M."/>
            <person name="Mori M."/>
            <person name="Tomita M."/>
            <person name="Arakawa K."/>
        </authorList>
    </citation>
    <scope>NUCLEOTIDE SEQUENCE [LARGE SCALE GENOMIC DNA]</scope>
</reference>
<comment type="caution">
    <text evidence="3">The sequence shown here is derived from an EMBL/GenBank/DDBJ whole genome shotgun (WGS) entry which is preliminary data.</text>
</comment>
<protein>
    <recommendedName>
        <fullName evidence="2">Chitin-binding type-2 domain-containing protein</fullName>
    </recommendedName>
</protein>
<proteinExistence type="predicted"/>
<keyword evidence="4" id="KW-1185">Reference proteome</keyword>
<feature type="compositionally biased region" description="Acidic residues" evidence="1">
    <location>
        <begin position="47"/>
        <end position="57"/>
    </location>
</feature>
<feature type="region of interest" description="Disordered" evidence="1">
    <location>
        <begin position="43"/>
        <end position="82"/>
    </location>
</feature>
<dbReference type="SUPFAM" id="SSF57625">
    <property type="entry name" value="Invertebrate chitin-binding proteins"/>
    <property type="match status" value="1"/>
</dbReference>
<dbReference type="InterPro" id="IPR002557">
    <property type="entry name" value="Chitin-bd_dom"/>
</dbReference>
<evidence type="ECO:0000256" key="1">
    <source>
        <dbReference type="SAM" id="MobiDB-lite"/>
    </source>
</evidence>
<name>A0A4Y2G270_ARAVE</name>
<dbReference type="GO" id="GO:0005576">
    <property type="term" value="C:extracellular region"/>
    <property type="evidence" value="ECO:0007669"/>
    <property type="project" value="InterPro"/>
</dbReference>
<dbReference type="AlphaFoldDB" id="A0A4Y2G270"/>
<sequence length="111" mass="13095">MFWECRNGSPYLLQCVRGKLYDATRGLCMEKHLVECKLDREVKDRDDKDEDKDEDKDNWDKDKDNWDKDKDNWDKDKDKGPLHSIGTALSNNEYNIMQSLSIMVTIKLSCC</sequence>
<dbReference type="PROSITE" id="PS50940">
    <property type="entry name" value="CHIT_BIND_II"/>
    <property type="match status" value="1"/>
</dbReference>
<dbReference type="EMBL" id="BGPR01252953">
    <property type="protein sequence ID" value="GBM47902.1"/>
    <property type="molecule type" value="Genomic_DNA"/>
</dbReference>
<evidence type="ECO:0000313" key="4">
    <source>
        <dbReference type="Proteomes" id="UP000499080"/>
    </source>
</evidence>
<dbReference type="GO" id="GO:0008061">
    <property type="term" value="F:chitin binding"/>
    <property type="evidence" value="ECO:0007669"/>
    <property type="project" value="InterPro"/>
</dbReference>
<accession>A0A4Y2G270</accession>